<evidence type="ECO:0000256" key="1">
    <source>
        <dbReference type="SAM" id="MobiDB-lite"/>
    </source>
</evidence>
<dbReference type="AlphaFoldDB" id="A0A8S9M4X3"/>
<dbReference type="EMBL" id="QGKY02000089">
    <property type="protein sequence ID" value="KAF2614805.1"/>
    <property type="molecule type" value="Genomic_DNA"/>
</dbReference>
<reference evidence="2" key="1">
    <citation type="submission" date="2019-12" db="EMBL/GenBank/DDBJ databases">
        <title>Genome sequencing and annotation of Brassica cretica.</title>
        <authorList>
            <person name="Studholme D.J."/>
            <person name="Sarris P.F."/>
        </authorList>
    </citation>
    <scope>NUCLEOTIDE SEQUENCE</scope>
    <source>
        <strain evidence="2">PFS-102/07</strain>
        <tissue evidence="2">Leaf</tissue>
    </source>
</reference>
<feature type="compositionally biased region" description="Low complexity" evidence="1">
    <location>
        <begin position="39"/>
        <end position="50"/>
    </location>
</feature>
<proteinExistence type="predicted"/>
<accession>A0A8S9M4X3</accession>
<protein>
    <submittedName>
        <fullName evidence="2">Uncharacterized protein</fullName>
    </submittedName>
</protein>
<comment type="caution">
    <text evidence="2">The sequence shown here is derived from an EMBL/GenBank/DDBJ whole genome shotgun (WGS) entry which is preliminary data.</text>
</comment>
<organism evidence="2">
    <name type="scientific">Brassica cretica</name>
    <name type="common">Mustard</name>
    <dbReference type="NCBI Taxonomy" id="69181"/>
    <lineage>
        <taxon>Eukaryota</taxon>
        <taxon>Viridiplantae</taxon>
        <taxon>Streptophyta</taxon>
        <taxon>Embryophyta</taxon>
        <taxon>Tracheophyta</taxon>
        <taxon>Spermatophyta</taxon>
        <taxon>Magnoliopsida</taxon>
        <taxon>eudicotyledons</taxon>
        <taxon>Gunneridae</taxon>
        <taxon>Pentapetalae</taxon>
        <taxon>rosids</taxon>
        <taxon>malvids</taxon>
        <taxon>Brassicales</taxon>
        <taxon>Brassicaceae</taxon>
        <taxon>Brassiceae</taxon>
        <taxon>Brassica</taxon>
    </lineage>
</organism>
<sequence>MASSAQGVPNPSSDDLGLFNLSSQTRRSQTARDPISTLDSSRSQSQQSDSSRQHQLAFRCSTLGGSEQRPASDRSYFP</sequence>
<evidence type="ECO:0000313" key="2">
    <source>
        <dbReference type="EMBL" id="KAF2614805.1"/>
    </source>
</evidence>
<feature type="region of interest" description="Disordered" evidence="1">
    <location>
        <begin position="1"/>
        <end position="78"/>
    </location>
</feature>
<gene>
    <name evidence="2" type="ORF">F2Q70_00008436</name>
</gene>
<feature type="compositionally biased region" description="Polar residues" evidence="1">
    <location>
        <begin position="1"/>
        <end position="13"/>
    </location>
</feature>
<name>A0A8S9M4X3_BRACR</name>